<dbReference type="RefSeq" id="WP_007982639.1">
    <property type="nucleotide sequence ID" value="NZ_AEMG01000028.1"/>
</dbReference>
<name>E7QYJ2_HALPU</name>
<dbReference type="PATRIC" id="fig|797209.4.peg.3799"/>
<evidence type="ECO:0000313" key="3">
    <source>
        <dbReference type="Proteomes" id="UP000003751"/>
    </source>
</evidence>
<evidence type="ECO:0000313" key="4">
    <source>
        <dbReference type="Proteomes" id="UP000184203"/>
    </source>
</evidence>
<reference evidence="1 3" key="1">
    <citation type="journal article" date="2014" name="ISME J.">
        <title>Trehalose/2-sulfotrehalose biosynthesis and glycine-betaine uptake are widely spread mechanisms for osmoadaptation in the Halobacteriales.</title>
        <authorList>
            <person name="Youssef N.H."/>
            <person name="Savage-Ashlock K.N."/>
            <person name="McCully A.L."/>
            <person name="Luedtke B."/>
            <person name="Shaw E.I."/>
            <person name="Hoff W.D."/>
            <person name="Elshahed M.S."/>
        </authorList>
    </citation>
    <scope>NUCLEOTIDE SEQUENCE [LARGE SCALE GENOMIC DNA]</scope>
    <source>
        <strain evidence="1 3">DX253</strain>
    </source>
</reference>
<protein>
    <submittedName>
        <fullName evidence="1">Uncharacterized protein</fullName>
    </submittedName>
</protein>
<reference evidence="4" key="3">
    <citation type="submission" date="2016-11" db="EMBL/GenBank/DDBJ databases">
        <authorList>
            <person name="Varghese N."/>
            <person name="Submissions S."/>
        </authorList>
    </citation>
    <scope>NUCLEOTIDE SEQUENCE [LARGE SCALE GENOMIC DNA]</scope>
    <source>
        <strain evidence="4">DX253</strain>
    </source>
</reference>
<organism evidence="1 3">
    <name type="scientific">Haladaptatus paucihalophilus DX253</name>
    <dbReference type="NCBI Taxonomy" id="797209"/>
    <lineage>
        <taxon>Archaea</taxon>
        <taxon>Methanobacteriati</taxon>
        <taxon>Methanobacteriota</taxon>
        <taxon>Stenosarchaea group</taxon>
        <taxon>Halobacteria</taxon>
        <taxon>Halobacteriales</taxon>
        <taxon>Haladaptataceae</taxon>
        <taxon>Haladaptatus</taxon>
    </lineage>
</organism>
<dbReference type="EMBL" id="FRAN01000001">
    <property type="protein sequence ID" value="SHJ99457.1"/>
    <property type="molecule type" value="Genomic_DNA"/>
</dbReference>
<gene>
    <name evidence="2" type="ORF">SAMN05444342_0207</name>
    <name evidence="1" type="ORF">ZOD2009_19413</name>
</gene>
<dbReference type="EMBL" id="AEMG01000028">
    <property type="protein sequence ID" value="EFW90258.1"/>
    <property type="molecule type" value="Genomic_DNA"/>
</dbReference>
<keyword evidence="4" id="KW-1185">Reference proteome</keyword>
<evidence type="ECO:0000313" key="1">
    <source>
        <dbReference type="EMBL" id="EFW90258.1"/>
    </source>
</evidence>
<dbReference type="STRING" id="797209.GCA_000376445_00731"/>
<sequence>MTDRAPNEIEYSEYEDEYGTVAMFYDPENHQAWIRSSTTVSVRP</sequence>
<reference evidence="2" key="2">
    <citation type="submission" date="2016-11" db="EMBL/GenBank/DDBJ databases">
        <authorList>
            <person name="Jaros S."/>
            <person name="Januszkiewicz K."/>
            <person name="Wedrychowicz H."/>
        </authorList>
    </citation>
    <scope>NUCLEOTIDE SEQUENCE [LARGE SCALE GENOMIC DNA]</scope>
    <source>
        <strain evidence="2">DX253</strain>
    </source>
</reference>
<dbReference type="Pfam" id="PF24018">
    <property type="entry name" value="DUF7331"/>
    <property type="match status" value="1"/>
</dbReference>
<dbReference type="AlphaFoldDB" id="E7QYJ2"/>
<dbReference type="Proteomes" id="UP000003751">
    <property type="component" value="Unassembled WGS sequence"/>
</dbReference>
<evidence type="ECO:0000313" key="2">
    <source>
        <dbReference type="EMBL" id="SHJ99457.1"/>
    </source>
</evidence>
<proteinExistence type="predicted"/>
<dbReference type="Proteomes" id="UP000184203">
    <property type="component" value="Unassembled WGS sequence"/>
</dbReference>
<dbReference type="InterPro" id="IPR055755">
    <property type="entry name" value="DUF7331"/>
</dbReference>
<accession>E7QYJ2</accession>